<dbReference type="EMBL" id="BOPH01000149">
    <property type="protein sequence ID" value="GIJ75084.1"/>
    <property type="molecule type" value="Genomic_DNA"/>
</dbReference>
<dbReference type="AlphaFoldDB" id="A0A8J4EHK6"/>
<organism evidence="2 3">
    <name type="scientific">Virgisporangium ochraceum</name>
    <dbReference type="NCBI Taxonomy" id="65505"/>
    <lineage>
        <taxon>Bacteria</taxon>
        <taxon>Bacillati</taxon>
        <taxon>Actinomycetota</taxon>
        <taxon>Actinomycetes</taxon>
        <taxon>Micromonosporales</taxon>
        <taxon>Micromonosporaceae</taxon>
        <taxon>Virgisporangium</taxon>
    </lineage>
</organism>
<dbReference type="RefSeq" id="WP_203934867.1">
    <property type="nucleotide sequence ID" value="NZ_BOPH01000149.1"/>
</dbReference>
<evidence type="ECO:0000313" key="3">
    <source>
        <dbReference type="Proteomes" id="UP000635606"/>
    </source>
</evidence>
<evidence type="ECO:0000256" key="1">
    <source>
        <dbReference type="SAM" id="MobiDB-lite"/>
    </source>
</evidence>
<feature type="compositionally biased region" description="Basic and acidic residues" evidence="1">
    <location>
        <begin position="205"/>
        <end position="224"/>
    </location>
</feature>
<feature type="region of interest" description="Disordered" evidence="1">
    <location>
        <begin position="205"/>
        <end position="241"/>
    </location>
</feature>
<name>A0A8J4EHK6_9ACTN</name>
<reference evidence="2" key="1">
    <citation type="submission" date="2021-01" db="EMBL/GenBank/DDBJ databases">
        <title>Whole genome shotgun sequence of Virgisporangium ochraceum NBRC 16418.</title>
        <authorList>
            <person name="Komaki H."/>
            <person name="Tamura T."/>
        </authorList>
    </citation>
    <scope>NUCLEOTIDE SEQUENCE</scope>
    <source>
        <strain evidence="2">NBRC 16418</strain>
    </source>
</reference>
<gene>
    <name evidence="2" type="ORF">Voc01_100010</name>
</gene>
<protein>
    <submittedName>
        <fullName evidence="2">Uncharacterized protein</fullName>
    </submittedName>
</protein>
<dbReference type="Proteomes" id="UP000635606">
    <property type="component" value="Unassembled WGS sequence"/>
</dbReference>
<keyword evidence="3" id="KW-1185">Reference proteome</keyword>
<accession>A0A8J4EHK6</accession>
<sequence length="272" mass="29161">MAGPDEIVTPGGRIAVLHRLALAVEAVDAVNRRPAAGVRVGRETGRRSVFADPALVGMPSAGNGRGRLVLRHDRPLPGAIRIRLDDPARRWVPRRLDVSVWTYDEVRAADADPPGAKVPPEDRLIRPWLRPGVGYPCPPGATGLRFGVRRGPERVAWPRLEVFDAGGFPVGWAHGDGRGEVLVLIRPGAPATGDFPIVVRVHAPDPDWRDRPPAPAKDPLRLLHPEPVARAPGPADPAVRGDLPPPGYLPPTDHLLTCTVGRVKAAIDLAIA</sequence>
<comment type="caution">
    <text evidence="2">The sequence shown here is derived from an EMBL/GenBank/DDBJ whole genome shotgun (WGS) entry which is preliminary data.</text>
</comment>
<proteinExistence type="predicted"/>
<evidence type="ECO:0000313" key="2">
    <source>
        <dbReference type="EMBL" id="GIJ75084.1"/>
    </source>
</evidence>